<evidence type="ECO:0000313" key="8">
    <source>
        <dbReference type="EMBL" id="TPG83428.1"/>
    </source>
</evidence>
<dbReference type="PROSITE" id="PS50011">
    <property type="entry name" value="PROTEIN_KINASE_DOM"/>
    <property type="match status" value="1"/>
</dbReference>
<dbReference type="PROSITE" id="PS51746">
    <property type="entry name" value="PPM_2"/>
    <property type="match status" value="1"/>
</dbReference>
<dbReference type="Gene3D" id="1.10.510.10">
    <property type="entry name" value="Transferase(Phosphotransferase) domain 1"/>
    <property type="match status" value="1"/>
</dbReference>
<dbReference type="Proteomes" id="UP000320914">
    <property type="component" value="Unassembled WGS sequence"/>
</dbReference>
<dbReference type="PANTHER" id="PTHR43289">
    <property type="entry name" value="MITOGEN-ACTIVATED PROTEIN KINASE KINASE KINASE 20-RELATED"/>
    <property type="match status" value="1"/>
</dbReference>
<comment type="caution">
    <text evidence="8">The sequence shown here is derived from an EMBL/GenBank/DDBJ whole genome shotgun (WGS) entry which is preliminary data.</text>
</comment>
<dbReference type="InterPro" id="IPR000719">
    <property type="entry name" value="Prot_kinase_dom"/>
</dbReference>
<evidence type="ECO:0000256" key="1">
    <source>
        <dbReference type="ARBA" id="ARBA00022679"/>
    </source>
</evidence>
<dbReference type="GO" id="GO:0004674">
    <property type="term" value="F:protein serine/threonine kinase activity"/>
    <property type="evidence" value="ECO:0007669"/>
    <property type="project" value="TreeGrafter"/>
</dbReference>
<dbReference type="RefSeq" id="WP_140679780.1">
    <property type="nucleotide sequence ID" value="NZ_RCZA01000006.1"/>
</dbReference>
<dbReference type="InterPro" id="IPR001932">
    <property type="entry name" value="PPM-type_phosphatase-like_dom"/>
</dbReference>
<feature type="transmembrane region" description="Helical" evidence="5">
    <location>
        <begin position="534"/>
        <end position="554"/>
    </location>
</feature>
<proteinExistence type="predicted"/>
<dbReference type="PROSITE" id="PS00108">
    <property type="entry name" value="PROTEIN_KINASE_ST"/>
    <property type="match status" value="1"/>
</dbReference>
<dbReference type="Gene3D" id="3.60.40.10">
    <property type="entry name" value="PPM-type phosphatase domain"/>
    <property type="match status" value="1"/>
</dbReference>
<evidence type="ECO:0000259" key="7">
    <source>
        <dbReference type="PROSITE" id="PS51746"/>
    </source>
</evidence>
<protein>
    <submittedName>
        <fullName evidence="8">Bifunctional protein-serine/threonine kinase/phosphatase</fullName>
    </submittedName>
</protein>
<keyword evidence="5" id="KW-0472">Membrane</keyword>
<dbReference type="PANTHER" id="PTHR43289:SF34">
    <property type="entry name" value="SERINE_THREONINE-PROTEIN KINASE YBDM-RELATED"/>
    <property type="match status" value="1"/>
</dbReference>
<feature type="domain" description="Protein kinase" evidence="6">
    <location>
        <begin position="261"/>
        <end position="527"/>
    </location>
</feature>
<evidence type="ECO:0000256" key="5">
    <source>
        <dbReference type="SAM" id="Phobius"/>
    </source>
</evidence>
<evidence type="ECO:0000256" key="3">
    <source>
        <dbReference type="ARBA" id="ARBA00022777"/>
    </source>
</evidence>
<keyword evidence="2" id="KW-0547">Nucleotide-binding</keyword>
<keyword evidence="3 8" id="KW-0418">Kinase</keyword>
<dbReference type="EMBL" id="RCZA01000006">
    <property type="protein sequence ID" value="TPG83428.1"/>
    <property type="molecule type" value="Genomic_DNA"/>
</dbReference>
<keyword evidence="4" id="KW-0067">ATP-binding</keyword>
<evidence type="ECO:0000313" key="9">
    <source>
        <dbReference type="Proteomes" id="UP000320914"/>
    </source>
</evidence>
<evidence type="ECO:0000259" key="6">
    <source>
        <dbReference type="PROSITE" id="PS50011"/>
    </source>
</evidence>
<keyword evidence="1" id="KW-0808">Transferase</keyword>
<dbReference type="SUPFAM" id="SSF56112">
    <property type="entry name" value="Protein kinase-like (PK-like)"/>
    <property type="match status" value="1"/>
</dbReference>
<evidence type="ECO:0000256" key="4">
    <source>
        <dbReference type="ARBA" id="ARBA00022840"/>
    </source>
</evidence>
<dbReference type="Pfam" id="PF00069">
    <property type="entry name" value="Pkinase"/>
    <property type="match status" value="1"/>
</dbReference>
<reference evidence="8 9" key="1">
    <citation type="journal article" date="2019" name="Environ. Microbiol.">
        <title>Species interactions and distinct microbial communities in high Arctic permafrost affected cryosols are associated with the CH4 and CO2 gas fluxes.</title>
        <authorList>
            <person name="Altshuler I."/>
            <person name="Hamel J."/>
            <person name="Turney S."/>
            <person name="Magnuson E."/>
            <person name="Levesque R."/>
            <person name="Greer C."/>
            <person name="Whyte L.G."/>
        </authorList>
    </citation>
    <scope>NUCLEOTIDE SEQUENCE [LARGE SCALE GENOMIC DNA]</scope>
    <source>
        <strain evidence="8 9">OWC5</strain>
    </source>
</reference>
<dbReference type="AlphaFoldDB" id="A0A502IDG9"/>
<dbReference type="SUPFAM" id="SSF81606">
    <property type="entry name" value="PP2C-like"/>
    <property type="match status" value="1"/>
</dbReference>
<dbReference type="InterPro" id="IPR011009">
    <property type="entry name" value="Kinase-like_dom_sf"/>
</dbReference>
<dbReference type="InterPro" id="IPR036457">
    <property type="entry name" value="PPM-type-like_dom_sf"/>
</dbReference>
<gene>
    <name evidence="8" type="ORF">EAH74_16415</name>
</gene>
<accession>A0A502IDG9</accession>
<organism evidence="8 9">
    <name type="scientific">Pseudomonas mandelii</name>
    <dbReference type="NCBI Taxonomy" id="75612"/>
    <lineage>
        <taxon>Bacteria</taxon>
        <taxon>Pseudomonadati</taxon>
        <taxon>Pseudomonadota</taxon>
        <taxon>Gammaproteobacteria</taxon>
        <taxon>Pseudomonadales</taxon>
        <taxon>Pseudomonadaceae</taxon>
        <taxon>Pseudomonas</taxon>
    </lineage>
</organism>
<dbReference type="SMART" id="SM00220">
    <property type="entry name" value="S_TKc"/>
    <property type="match status" value="1"/>
</dbReference>
<keyword evidence="5" id="KW-1133">Transmembrane helix</keyword>
<sequence length="556" mass="61665">MSLQLSFAEASAIGPREENQDALRLVTPAPALAASKGYLFAIADGVSQCADGGLAARSTLQALALDYYATPETWGVAQALDRLLLAQNRWLQANGGGQPLLTTVSALVMRGRRFTLAHVGDCRVYRWHADTLQRVSEDHVWDQPGMQHVLKRALGLDQHLVLDFLDGELRLNESFVLLSDGIWAVLGDTAIAAILRDQPDLNSAAQTLVSAAHLAGSQDNASALLVRVDALGETSIGDALIHLQQWPLPPALKAGQTFEGWQVEGILGQSQQSLLYRVRDGQQQPWLLKTLPGALRDDHLAGQALLSEEWFLKRVAGRHFPEVHAASQRQHLYYVMREYCGSTLAQLHADVGLLPLPQWQDLAERLLRAVGMLHRRQILHRDIKPENLLLGDDGELRLLDFGLAYCPGLSEDQPYALPGTPSYIAPEAFRGDAPTPQQDLYAVGVTLYFLLTGHYPYGEIEAFQRPRFGVPVSASRYRPDLPEWIAQSLEHAVAADPDQRFETAEEWLLLLEQGERRSLSVRPKPLLEREPLKVWRTLALVSLLVNLVLLFLLFHG</sequence>
<dbReference type="GO" id="GO:0005524">
    <property type="term" value="F:ATP binding"/>
    <property type="evidence" value="ECO:0007669"/>
    <property type="project" value="UniProtKB-KW"/>
</dbReference>
<evidence type="ECO:0000256" key="2">
    <source>
        <dbReference type="ARBA" id="ARBA00022741"/>
    </source>
</evidence>
<feature type="domain" description="PPM-type phosphatase" evidence="7">
    <location>
        <begin position="6"/>
        <end position="228"/>
    </location>
</feature>
<dbReference type="CDD" id="cd14014">
    <property type="entry name" value="STKc_PknB_like"/>
    <property type="match status" value="1"/>
</dbReference>
<dbReference type="CDD" id="cd00143">
    <property type="entry name" value="PP2Cc"/>
    <property type="match status" value="1"/>
</dbReference>
<dbReference type="InterPro" id="IPR008271">
    <property type="entry name" value="Ser/Thr_kinase_AS"/>
</dbReference>
<dbReference type="SMART" id="SM00331">
    <property type="entry name" value="PP2C_SIG"/>
    <property type="match status" value="1"/>
</dbReference>
<name>A0A502IDG9_9PSED</name>
<dbReference type="SMART" id="SM00332">
    <property type="entry name" value="PP2Cc"/>
    <property type="match status" value="1"/>
</dbReference>
<keyword evidence="5" id="KW-0812">Transmembrane</keyword>